<accession>A0A9N9DDJ4</accession>
<dbReference type="AlphaFoldDB" id="A0A9N9DDJ4"/>
<evidence type="ECO:0000313" key="2">
    <source>
        <dbReference type="Proteomes" id="UP000789572"/>
    </source>
</evidence>
<name>A0A9N9DDJ4_9GLOM</name>
<protein>
    <submittedName>
        <fullName evidence="1">10234_t:CDS:1</fullName>
    </submittedName>
</protein>
<feature type="non-terminal residue" evidence="1">
    <location>
        <position position="1"/>
    </location>
</feature>
<organism evidence="1 2">
    <name type="scientific">Paraglomus occultum</name>
    <dbReference type="NCBI Taxonomy" id="144539"/>
    <lineage>
        <taxon>Eukaryota</taxon>
        <taxon>Fungi</taxon>
        <taxon>Fungi incertae sedis</taxon>
        <taxon>Mucoromycota</taxon>
        <taxon>Glomeromycotina</taxon>
        <taxon>Glomeromycetes</taxon>
        <taxon>Paraglomerales</taxon>
        <taxon>Paraglomeraceae</taxon>
        <taxon>Paraglomus</taxon>
    </lineage>
</organism>
<dbReference type="Proteomes" id="UP000789572">
    <property type="component" value="Unassembled WGS sequence"/>
</dbReference>
<sequence>TPPKGILDVIKDIQSNFHPRVVRSANAPLLSELMPLQERPMENAIGIVVGNVQGYLAWTGNKNVAKTESTFLVCSGTAGIGKTRYGQELFGTLQSKLSPAAQEKGFDFSPCYYYMLLDFSNGVSLGLEEEKLSPEIILGLRLAYSYFIQGKYQEQFPEFRFKALNYFGYFTITNVIIAIRNDLGLQPDQEFFLFLHVDEYQLCLAGTKPPTEDGLSLFKEMMHRLGHFMSGATRPSIIQTFLSGTAQQEVTQSAKPTFYSFHFLSCPVLSLGARYNIMGHFAKQFQVPCRKWMPKMPIFHLLSDTGGLPHAVQFLLEEFFGRQLEKANTFFDDVENINKNIDRIFTEVAKVLDSCYSIPDFAREHQQLVHALVLERDTHTILNDCEEDTGKVLVQIPFFFLYLYNNVIRDIQDNLEFAFLMNWKSNREWKYFEQFIAEYEVYRTNLLVSHGYKTMTLGEIYQGAIG</sequence>
<evidence type="ECO:0000313" key="1">
    <source>
        <dbReference type="EMBL" id="CAG8637471.1"/>
    </source>
</evidence>
<keyword evidence="2" id="KW-1185">Reference proteome</keyword>
<dbReference type="EMBL" id="CAJVPJ010003251">
    <property type="protein sequence ID" value="CAG8637471.1"/>
    <property type="molecule type" value="Genomic_DNA"/>
</dbReference>
<dbReference type="OrthoDB" id="2315391at2759"/>
<gene>
    <name evidence="1" type="ORF">POCULU_LOCUS9237</name>
</gene>
<proteinExistence type="predicted"/>
<comment type="caution">
    <text evidence="1">The sequence shown here is derived from an EMBL/GenBank/DDBJ whole genome shotgun (WGS) entry which is preliminary data.</text>
</comment>
<reference evidence="1" key="1">
    <citation type="submission" date="2021-06" db="EMBL/GenBank/DDBJ databases">
        <authorList>
            <person name="Kallberg Y."/>
            <person name="Tangrot J."/>
            <person name="Rosling A."/>
        </authorList>
    </citation>
    <scope>NUCLEOTIDE SEQUENCE</scope>
    <source>
        <strain evidence="1">IA702</strain>
    </source>
</reference>